<evidence type="ECO:0000259" key="1">
    <source>
        <dbReference type="Pfam" id="PF08646"/>
    </source>
</evidence>
<evidence type="ECO:0000313" key="3">
    <source>
        <dbReference type="Proteomes" id="UP000323000"/>
    </source>
</evidence>
<reference evidence="3" key="1">
    <citation type="journal article" date="2019" name="Gigascience">
        <title>De novo genome assembly of the endangered Acer yangbiense, a plant species with extremely small populations endemic to Yunnan Province, China.</title>
        <authorList>
            <person name="Yang J."/>
            <person name="Wariss H.M."/>
            <person name="Tao L."/>
            <person name="Zhang R."/>
            <person name="Yun Q."/>
            <person name="Hollingsworth P."/>
            <person name="Dao Z."/>
            <person name="Luo G."/>
            <person name="Guo H."/>
            <person name="Ma Y."/>
            <person name="Sun W."/>
        </authorList>
    </citation>
    <scope>NUCLEOTIDE SEQUENCE [LARGE SCALE GENOMIC DNA]</scope>
    <source>
        <strain evidence="3">cv. Malutang</strain>
    </source>
</reference>
<dbReference type="SUPFAM" id="SSF50249">
    <property type="entry name" value="Nucleic acid-binding proteins"/>
    <property type="match status" value="2"/>
</dbReference>
<dbReference type="OrthoDB" id="1740937at2759"/>
<feature type="domain" description="Replication factor A C-terminal" evidence="1">
    <location>
        <begin position="153"/>
        <end position="269"/>
    </location>
</feature>
<dbReference type="PANTHER" id="PTHR47165">
    <property type="entry name" value="OS03G0429900 PROTEIN"/>
    <property type="match status" value="1"/>
</dbReference>
<keyword evidence="3" id="KW-1185">Reference proteome</keyword>
<accession>A0A5C7IPQ3</accession>
<protein>
    <recommendedName>
        <fullName evidence="1">Replication factor A C-terminal domain-containing protein</fullName>
    </recommendedName>
</protein>
<dbReference type="Pfam" id="PF08646">
    <property type="entry name" value="Rep_fac-A_C"/>
    <property type="match status" value="1"/>
</dbReference>
<evidence type="ECO:0000313" key="2">
    <source>
        <dbReference type="EMBL" id="TXG70466.1"/>
    </source>
</evidence>
<comment type="caution">
    <text evidence="2">The sequence shown here is derived from an EMBL/GenBank/DDBJ whole genome shotgun (WGS) entry which is preliminary data.</text>
</comment>
<name>A0A5C7IPQ3_9ROSI</name>
<organism evidence="2 3">
    <name type="scientific">Acer yangbiense</name>
    <dbReference type="NCBI Taxonomy" id="1000413"/>
    <lineage>
        <taxon>Eukaryota</taxon>
        <taxon>Viridiplantae</taxon>
        <taxon>Streptophyta</taxon>
        <taxon>Embryophyta</taxon>
        <taxon>Tracheophyta</taxon>
        <taxon>Spermatophyta</taxon>
        <taxon>Magnoliopsida</taxon>
        <taxon>eudicotyledons</taxon>
        <taxon>Gunneridae</taxon>
        <taxon>Pentapetalae</taxon>
        <taxon>rosids</taxon>
        <taxon>malvids</taxon>
        <taxon>Sapindales</taxon>
        <taxon>Sapindaceae</taxon>
        <taxon>Hippocastanoideae</taxon>
        <taxon>Acereae</taxon>
        <taxon>Acer</taxon>
    </lineage>
</organism>
<dbReference type="Proteomes" id="UP000323000">
    <property type="component" value="Chromosome 2"/>
</dbReference>
<dbReference type="InterPro" id="IPR013955">
    <property type="entry name" value="Rep_factor-A_C"/>
</dbReference>
<dbReference type="InterPro" id="IPR012340">
    <property type="entry name" value="NA-bd_OB-fold"/>
</dbReference>
<dbReference type="EMBL" id="VAHF01000002">
    <property type="protein sequence ID" value="TXG70466.1"/>
    <property type="molecule type" value="Genomic_DNA"/>
</dbReference>
<proteinExistence type="predicted"/>
<dbReference type="PANTHER" id="PTHR47165:SF4">
    <property type="entry name" value="OS03G0429900 PROTEIN"/>
    <property type="match status" value="1"/>
</dbReference>
<sequence length="275" mass="31088">MQPTHQIRTKQGPSTIQEFIVINQELKPMVLTMWNQFVDNEAAQIFKLIKTRPIIIAAHLKVVSYNGTSLATKTTSSFVINPDIPEAKALHSWSVLNESILEDIIKNKSYMISTSSSTPPVIEDVVQIAKIETLLAKETNFWVKASMRVKNLNQRFWYMSCDQCNRITGAEYEEAYTCIYCKRKNAKAVPSRIASTSESILATIFGKNSETFLSCSAKELMEQTNEDGSINIDVTLCNPNDFLIHIRATTFESRGETKNRFNVVAIQDQENFSQA</sequence>
<gene>
    <name evidence="2" type="ORF">EZV62_005401</name>
</gene>
<dbReference type="AlphaFoldDB" id="A0A5C7IPQ3"/>
<dbReference type="Gene3D" id="2.40.50.140">
    <property type="entry name" value="Nucleic acid-binding proteins"/>
    <property type="match status" value="2"/>
</dbReference>